<keyword evidence="2 4" id="KW-0547">Nucleotide-binding</keyword>
<evidence type="ECO:0000256" key="2">
    <source>
        <dbReference type="ARBA" id="ARBA00022741"/>
    </source>
</evidence>
<dbReference type="EMBL" id="VLTO01000078">
    <property type="protein sequence ID" value="KAA0167957.1"/>
    <property type="molecule type" value="Genomic_DNA"/>
</dbReference>
<dbReference type="Proteomes" id="UP000324907">
    <property type="component" value="Unassembled WGS sequence"/>
</dbReference>
<dbReference type="PANTHER" id="PTHR11711">
    <property type="entry name" value="ADP RIBOSYLATION FACTOR-RELATED"/>
    <property type="match status" value="1"/>
</dbReference>
<dbReference type="OrthoDB" id="2011769at2759"/>
<reference evidence="10 11" key="1">
    <citation type="submission" date="2019-07" db="EMBL/GenBank/DDBJ databases">
        <title>Genomes of Cafeteria roenbergensis.</title>
        <authorList>
            <person name="Fischer M.G."/>
            <person name="Hackl T."/>
            <person name="Roman M."/>
        </authorList>
    </citation>
    <scope>NUCLEOTIDE SEQUENCE [LARGE SCALE GENOMIC DNA]</scope>
    <source>
        <strain evidence="6 11">BVI</strain>
        <strain evidence="7 13">Cflag</strain>
        <strain evidence="9 10">E4-10P</strain>
        <strain evidence="8 12">RCC970-E3</strain>
    </source>
</reference>
<dbReference type="EMBL" id="VLTL01000040">
    <property type="protein sequence ID" value="KAA0166399.1"/>
    <property type="molecule type" value="Genomic_DNA"/>
</dbReference>
<name>A0A5A8DD59_CAFRO</name>
<dbReference type="PROSITE" id="PS51417">
    <property type="entry name" value="ARF"/>
    <property type="match status" value="1"/>
</dbReference>
<dbReference type="Pfam" id="PF00025">
    <property type="entry name" value="Arf"/>
    <property type="match status" value="1"/>
</dbReference>
<sequence>MGAVTSSIRGAFSAPKPKKVLMLSLDNVGKSTIFYRMQGNETAVPFPHIGIETEDIRHKRCTFRAWDVSSQAVSRRMWSSAFPDTEALVFVVDTSDRERLEEAAEELRTALAHDDMRGCRSVLVYANKQDCDGCLSVAEVTSGLGLPRVAAGRKWTVQSCIATRSIGVMDGLDWLEASLIGDA</sequence>
<accession>A0A5A8DD59</accession>
<dbReference type="FunFam" id="3.40.50.300:FF:001166">
    <property type="entry name" value="ADP-ribosylation factor D"/>
    <property type="match status" value="1"/>
</dbReference>
<feature type="binding site" evidence="4">
    <location>
        <begin position="127"/>
        <end position="130"/>
    </location>
    <ligand>
        <name>GTP</name>
        <dbReference type="ChEBI" id="CHEBI:37565"/>
    </ligand>
</feature>
<dbReference type="Proteomes" id="UP000322899">
    <property type="component" value="Unassembled WGS sequence"/>
</dbReference>
<dbReference type="PRINTS" id="PR00328">
    <property type="entry name" value="SAR1GTPBP"/>
</dbReference>
<evidence type="ECO:0000256" key="4">
    <source>
        <dbReference type="PIRSR" id="PIRSR606689-1"/>
    </source>
</evidence>
<dbReference type="Proteomes" id="UP000323011">
    <property type="component" value="Unassembled WGS sequence"/>
</dbReference>
<proteinExistence type="inferred from homology"/>
<dbReference type="GO" id="GO:0046872">
    <property type="term" value="F:metal ion binding"/>
    <property type="evidence" value="ECO:0007669"/>
    <property type="project" value="UniProtKB-KW"/>
</dbReference>
<dbReference type="EMBL" id="VLTM01000032">
    <property type="protein sequence ID" value="KAA0161801.1"/>
    <property type="molecule type" value="Genomic_DNA"/>
</dbReference>
<dbReference type="Gene3D" id="3.40.50.300">
    <property type="entry name" value="P-loop containing nucleotide triphosphate hydrolases"/>
    <property type="match status" value="1"/>
</dbReference>
<keyword evidence="5" id="KW-0460">Magnesium</keyword>
<evidence type="ECO:0000313" key="11">
    <source>
        <dbReference type="Proteomes" id="UP000323011"/>
    </source>
</evidence>
<dbReference type="SMART" id="SM00178">
    <property type="entry name" value="SAR"/>
    <property type="match status" value="1"/>
</dbReference>
<evidence type="ECO:0000313" key="7">
    <source>
        <dbReference type="EMBL" id="KAA0161801.1"/>
    </source>
</evidence>
<dbReference type="InterPro" id="IPR027417">
    <property type="entry name" value="P-loop_NTPase"/>
</dbReference>
<evidence type="ECO:0000313" key="10">
    <source>
        <dbReference type="Proteomes" id="UP000322899"/>
    </source>
</evidence>
<keyword evidence="3 4" id="KW-0342">GTP-binding</keyword>
<evidence type="ECO:0000313" key="6">
    <source>
        <dbReference type="EMBL" id="KAA0155162.1"/>
    </source>
</evidence>
<keyword evidence="5" id="KW-0479">Metal-binding</keyword>
<dbReference type="GO" id="GO:0005525">
    <property type="term" value="F:GTP binding"/>
    <property type="evidence" value="ECO:0007669"/>
    <property type="project" value="UniProtKB-KW"/>
</dbReference>
<dbReference type="EMBL" id="VLTN01000008">
    <property type="protein sequence ID" value="KAA0155162.1"/>
    <property type="molecule type" value="Genomic_DNA"/>
</dbReference>
<dbReference type="SMART" id="SM00177">
    <property type="entry name" value="ARF"/>
    <property type="match status" value="1"/>
</dbReference>
<organism evidence="7 13">
    <name type="scientific">Cafeteria roenbergensis</name>
    <name type="common">Marine flagellate</name>
    <dbReference type="NCBI Taxonomy" id="33653"/>
    <lineage>
        <taxon>Eukaryota</taxon>
        <taxon>Sar</taxon>
        <taxon>Stramenopiles</taxon>
        <taxon>Bigyra</taxon>
        <taxon>Opalozoa</taxon>
        <taxon>Bicosoecida</taxon>
        <taxon>Cafeteriaceae</taxon>
        <taxon>Cafeteria</taxon>
    </lineage>
</organism>
<gene>
    <name evidence="9" type="ORF">FNF27_07205</name>
    <name evidence="8" type="ORF">FNF28_03168</name>
    <name evidence="6" type="ORF">FNF29_01913</name>
    <name evidence="7" type="ORF">FNF31_03587</name>
</gene>
<keyword evidence="11" id="KW-1185">Reference proteome</keyword>
<feature type="binding site" evidence="5">
    <location>
        <position position="31"/>
    </location>
    <ligand>
        <name>Mg(2+)</name>
        <dbReference type="ChEBI" id="CHEBI:18420"/>
    </ligand>
</feature>
<evidence type="ECO:0000313" key="13">
    <source>
        <dbReference type="Proteomes" id="UP000325113"/>
    </source>
</evidence>
<evidence type="ECO:0000256" key="1">
    <source>
        <dbReference type="ARBA" id="ARBA00010290"/>
    </source>
</evidence>
<protein>
    <recommendedName>
        <fullName evidence="14">ADP-ribosylation factor</fullName>
    </recommendedName>
</protein>
<evidence type="ECO:0000313" key="8">
    <source>
        <dbReference type="EMBL" id="KAA0166399.1"/>
    </source>
</evidence>
<evidence type="ECO:0000313" key="12">
    <source>
        <dbReference type="Proteomes" id="UP000324907"/>
    </source>
</evidence>
<dbReference type="SUPFAM" id="SSF52540">
    <property type="entry name" value="P-loop containing nucleoside triphosphate hydrolases"/>
    <property type="match status" value="1"/>
</dbReference>
<dbReference type="Proteomes" id="UP000325113">
    <property type="component" value="Unassembled WGS sequence"/>
</dbReference>
<comment type="caution">
    <text evidence="7">The sequence shown here is derived from an EMBL/GenBank/DDBJ whole genome shotgun (WGS) entry which is preliminary data.</text>
</comment>
<dbReference type="InterPro" id="IPR024156">
    <property type="entry name" value="Small_GTPase_ARF"/>
</dbReference>
<evidence type="ECO:0000256" key="3">
    <source>
        <dbReference type="ARBA" id="ARBA00023134"/>
    </source>
</evidence>
<dbReference type="OMA" id="AYANEQD"/>
<dbReference type="GO" id="GO:0003924">
    <property type="term" value="F:GTPase activity"/>
    <property type="evidence" value="ECO:0007669"/>
    <property type="project" value="InterPro"/>
</dbReference>
<evidence type="ECO:0000256" key="5">
    <source>
        <dbReference type="PIRSR" id="PIRSR606689-2"/>
    </source>
</evidence>
<comment type="similarity">
    <text evidence="1">Belongs to the small GTPase superfamily. Arf family.</text>
</comment>
<dbReference type="InterPro" id="IPR006689">
    <property type="entry name" value="Small_GTPase_ARF/SAR"/>
</dbReference>
<evidence type="ECO:0008006" key="14">
    <source>
        <dbReference type="Google" id="ProtNLM"/>
    </source>
</evidence>
<evidence type="ECO:0000313" key="9">
    <source>
        <dbReference type="EMBL" id="KAA0167957.1"/>
    </source>
</evidence>
<dbReference type="AlphaFoldDB" id="A0A5A8DD59"/>